<evidence type="ECO:0000313" key="2">
    <source>
        <dbReference type="EMBL" id="KAF2707550.1"/>
    </source>
</evidence>
<dbReference type="AlphaFoldDB" id="A0A6G1K475"/>
<feature type="compositionally biased region" description="Polar residues" evidence="1">
    <location>
        <begin position="131"/>
        <end position="153"/>
    </location>
</feature>
<accession>A0A6G1K475</accession>
<reference evidence="2" key="1">
    <citation type="journal article" date="2020" name="Stud. Mycol.">
        <title>101 Dothideomycetes genomes: a test case for predicting lifestyles and emergence of pathogens.</title>
        <authorList>
            <person name="Haridas S."/>
            <person name="Albert R."/>
            <person name="Binder M."/>
            <person name="Bloem J."/>
            <person name="Labutti K."/>
            <person name="Salamov A."/>
            <person name="Andreopoulos B."/>
            <person name="Baker S."/>
            <person name="Barry K."/>
            <person name="Bills G."/>
            <person name="Bluhm B."/>
            <person name="Cannon C."/>
            <person name="Castanera R."/>
            <person name="Culley D."/>
            <person name="Daum C."/>
            <person name="Ezra D."/>
            <person name="Gonzalez J."/>
            <person name="Henrissat B."/>
            <person name="Kuo A."/>
            <person name="Liang C."/>
            <person name="Lipzen A."/>
            <person name="Lutzoni F."/>
            <person name="Magnuson J."/>
            <person name="Mondo S."/>
            <person name="Nolan M."/>
            <person name="Ohm R."/>
            <person name="Pangilinan J."/>
            <person name="Park H.-J."/>
            <person name="Ramirez L."/>
            <person name="Alfaro M."/>
            <person name="Sun H."/>
            <person name="Tritt A."/>
            <person name="Yoshinaga Y."/>
            <person name="Zwiers L.-H."/>
            <person name="Turgeon B."/>
            <person name="Goodwin S."/>
            <person name="Spatafora J."/>
            <person name="Crous P."/>
            <person name="Grigoriev I."/>
        </authorList>
    </citation>
    <scope>NUCLEOTIDE SEQUENCE</scope>
    <source>
        <strain evidence="2">CBS 279.74</strain>
    </source>
</reference>
<evidence type="ECO:0000256" key="1">
    <source>
        <dbReference type="SAM" id="MobiDB-lite"/>
    </source>
</evidence>
<proteinExistence type="predicted"/>
<protein>
    <submittedName>
        <fullName evidence="2">Uncharacterized protein</fullName>
    </submittedName>
</protein>
<feature type="compositionally biased region" description="Polar residues" evidence="1">
    <location>
        <begin position="94"/>
        <end position="103"/>
    </location>
</feature>
<name>A0A6G1K475_9PLEO</name>
<feature type="region of interest" description="Disordered" evidence="1">
    <location>
        <begin position="172"/>
        <end position="196"/>
    </location>
</feature>
<feature type="region of interest" description="Disordered" evidence="1">
    <location>
        <begin position="88"/>
        <end position="112"/>
    </location>
</feature>
<dbReference type="OrthoDB" id="5395975at2759"/>
<organism evidence="2 3">
    <name type="scientific">Pleomassaria siparia CBS 279.74</name>
    <dbReference type="NCBI Taxonomy" id="1314801"/>
    <lineage>
        <taxon>Eukaryota</taxon>
        <taxon>Fungi</taxon>
        <taxon>Dikarya</taxon>
        <taxon>Ascomycota</taxon>
        <taxon>Pezizomycotina</taxon>
        <taxon>Dothideomycetes</taxon>
        <taxon>Pleosporomycetidae</taxon>
        <taxon>Pleosporales</taxon>
        <taxon>Pleomassariaceae</taxon>
        <taxon>Pleomassaria</taxon>
    </lineage>
</organism>
<keyword evidence="3" id="KW-1185">Reference proteome</keyword>
<dbReference type="EMBL" id="MU005773">
    <property type="protein sequence ID" value="KAF2707550.1"/>
    <property type="molecule type" value="Genomic_DNA"/>
</dbReference>
<gene>
    <name evidence="2" type="ORF">K504DRAFT_38383</name>
</gene>
<evidence type="ECO:0000313" key="3">
    <source>
        <dbReference type="Proteomes" id="UP000799428"/>
    </source>
</evidence>
<dbReference type="Proteomes" id="UP000799428">
    <property type="component" value="Unassembled WGS sequence"/>
</dbReference>
<sequence length="415" mass="45606">MDEILVHVSAPATRQNDEMYRSLAGAYAEFKAYEHNGDQELRIAPTPDVPSSLVFGEPTGALVDVSMINGSRDIYGSFPSQLSSVDDYGKSLDRSNNQHSFKQSVEPDSLLPTNRLGQLERVQAHWRQQAGPRSSAFNEQRATFRSSLSSANPDTTFIEDSQLAAQAIESQLYDNNRGSTTSEDTSDDESSAGIRSGPSYLHIVGDPLHVSPKLPAPTEADQAPSSVAGLEFTLHSFRSVTNDTQNSFGHANAIVESLNFSILPYEIFSPAPKVSVESPGTLPSQITPHLGAIQKQNPKRFKPARVSRTLGVDERGHWLVETENWSPKVQYDFWLSLSSHVRAGELGWGVNLYRDPPDIPKASQAALQLGSVRLYCWGEVVEHTWLSLWLCSKGKVSGSGLRWFDAADNVVIRVP</sequence>
<feature type="region of interest" description="Disordered" evidence="1">
    <location>
        <begin position="124"/>
        <end position="153"/>
    </location>
</feature>